<accession>A0A7V6DQ41</accession>
<evidence type="ECO:0000256" key="3">
    <source>
        <dbReference type="PROSITE-ProRule" id="PRU00339"/>
    </source>
</evidence>
<dbReference type="PROSITE" id="PS50293">
    <property type="entry name" value="TPR_REGION"/>
    <property type="match status" value="2"/>
</dbReference>
<comment type="caution">
    <text evidence="5">The sequence shown here is derived from an EMBL/GenBank/DDBJ whole genome shotgun (WGS) entry which is preliminary data.</text>
</comment>
<reference evidence="5" key="1">
    <citation type="journal article" date="2020" name="mSystems">
        <title>Genome- and Community-Level Interaction Insights into Carbon Utilization and Element Cycling Functions of Hydrothermarchaeota in Hydrothermal Sediment.</title>
        <authorList>
            <person name="Zhou Z."/>
            <person name="Liu Y."/>
            <person name="Xu W."/>
            <person name="Pan J."/>
            <person name="Luo Z.H."/>
            <person name="Li M."/>
        </authorList>
    </citation>
    <scope>NUCLEOTIDE SEQUENCE [LARGE SCALE GENOMIC DNA]</scope>
    <source>
        <strain evidence="5">SpSt-767</strain>
    </source>
</reference>
<dbReference type="Pfam" id="PF00515">
    <property type="entry name" value="TPR_1"/>
    <property type="match status" value="1"/>
</dbReference>
<dbReference type="SUPFAM" id="SSF48452">
    <property type="entry name" value="TPR-like"/>
    <property type="match status" value="1"/>
</dbReference>
<gene>
    <name evidence="5" type="ORF">ENV52_08905</name>
</gene>
<keyword evidence="1" id="KW-0677">Repeat</keyword>
<dbReference type="Pfam" id="PF25063">
    <property type="entry name" value="ARM_TT21_C"/>
    <property type="match status" value="1"/>
</dbReference>
<dbReference type="PROSITE" id="PS50005">
    <property type="entry name" value="TPR"/>
    <property type="match status" value="3"/>
</dbReference>
<keyword evidence="2 3" id="KW-0802">TPR repeat</keyword>
<sequence>MQSAGRWGMSLVLAALVLWGVSCARKNTNNTSVQNLRMKEIARLQEAYDHVTPKPEPGGREELSPERREALGDLLLERKEYEGSLVHYLQLLQTEPQRTDIRYKVGVILLLRGQTQAARQELNTVLAANPQMLEAKEALGLTYLEEKQYPQATRLFQEVLNQDSSRVKTRHLLGIAYLAQDNPREAVRVMETASSLSGKNAAFLATLGQAYLKLKDYRRALLYLQKAHNIDPKDKKINLNIGMALAGLKRYPEAFEAFKQGGDEAQAYNNIGVHYYLDGRYEDAAKCFQKALDLRPTFYGEAKTNLQRALEKLQEEGKKAI</sequence>
<dbReference type="PROSITE" id="PS51257">
    <property type="entry name" value="PROKAR_LIPOPROTEIN"/>
    <property type="match status" value="1"/>
</dbReference>
<dbReference type="InterPro" id="IPR011990">
    <property type="entry name" value="TPR-like_helical_dom_sf"/>
</dbReference>
<protein>
    <submittedName>
        <fullName evidence="5">Tetratricopeptide repeat protein</fullName>
    </submittedName>
</protein>
<dbReference type="SMART" id="SM00028">
    <property type="entry name" value="TPR"/>
    <property type="match status" value="6"/>
</dbReference>
<feature type="repeat" description="TPR" evidence="3">
    <location>
        <begin position="133"/>
        <end position="166"/>
    </location>
</feature>
<dbReference type="PANTHER" id="PTHR44943">
    <property type="entry name" value="CELLULOSE SYNTHASE OPERON PROTEIN C"/>
    <property type="match status" value="1"/>
</dbReference>
<dbReference type="InterPro" id="IPR019734">
    <property type="entry name" value="TPR_rpt"/>
</dbReference>
<dbReference type="Gene3D" id="1.25.40.10">
    <property type="entry name" value="Tetratricopeptide repeat domain"/>
    <property type="match status" value="3"/>
</dbReference>
<name>A0A7V6DQ41_9BACT</name>
<dbReference type="InterPro" id="IPR051685">
    <property type="entry name" value="Ycf3/AcsC/BcsC/TPR_MFPF"/>
</dbReference>
<dbReference type="InterPro" id="IPR056834">
    <property type="entry name" value="ARM_TT21_C"/>
</dbReference>
<dbReference type="PANTHER" id="PTHR44943:SF8">
    <property type="entry name" value="TPR REPEAT-CONTAINING PROTEIN MJ0263"/>
    <property type="match status" value="1"/>
</dbReference>
<evidence type="ECO:0000259" key="4">
    <source>
        <dbReference type="Pfam" id="PF25063"/>
    </source>
</evidence>
<evidence type="ECO:0000256" key="2">
    <source>
        <dbReference type="ARBA" id="ARBA00022803"/>
    </source>
</evidence>
<evidence type="ECO:0000313" key="5">
    <source>
        <dbReference type="EMBL" id="HHS29804.1"/>
    </source>
</evidence>
<proteinExistence type="predicted"/>
<evidence type="ECO:0000256" key="1">
    <source>
        <dbReference type="ARBA" id="ARBA00022737"/>
    </source>
</evidence>
<dbReference type="EMBL" id="DTGR01000141">
    <property type="protein sequence ID" value="HHS29804.1"/>
    <property type="molecule type" value="Genomic_DNA"/>
</dbReference>
<organism evidence="5">
    <name type="scientific">Desulfobacca acetoxidans</name>
    <dbReference type="NCBI Taxonomy" id="60893"/>
    <lineage>
        <taxon>Bacteria</taxon>
        <taxon>Pseudomonadati</taxon>
        <taxon>Thermodesulfobacteriota</taxon>
        <taxon>Desulfobaccia</taxon>
        <taxon>Desulfobaccales</taxon>
        <taxon>Desulfobaccaceae</taxon>
        <taxon>Desulfobacca</taxon>
    </lineage>
</organism>
<feature type="repeat" description="TPR" evidence="3">
    <location>
        <begin position="201"/>
        <end position="234"/>
    </location>
</feature>
<dbReference type="AlphaFoldDB" id="A0A7V6DQ41"/>
<feature type="repeat" description="TPR" evidence="3">
    <location>
        <begin position="265"/>
        <end position="298"/>
    </location>
</feature>
<feature type="domain" description="Tetratricopeptide repeat protein 21A/21B C-terminal ARM" evidence="4">
    <location>
        <begin position="77"/>
        <end position="240"/>
    </location>
</feature>